<dbReference type="PROSITE" id="PS00108">
    <property type="entry name" value="PROTEIN_KINASE_ST"/>
    <property type="match status" value="1"/>
</dbReference>
<gene>
    <name evidence="7" type="ORF">TeGR_g1571</name>
</gene>
<feature type="domain" description="Protein kinase" evidence="6">
    <location>
        <begin position="1"/>
        <end position="213"/>
    </location>
</feature>
<keyword evidence="4" id="KW-0418">Kinase</keyword>
<keyword evidence="1" id="KW-0723">Serine/threonine-protein kinase</keyword>
<dbReference type="InterPro" id="IPR008271">
    <property type="entry name" value="Ser/Thr_kinase_AS"/>
</dbReference>
<evidence type="ECO:0000256" key="2">
    <source>
        <dbReference type="ARBA" id="ARBA00022679"/>
    </source>
</evidence>
<dbReference type="Proteomes" id="UP001165060">
    <property type="component" value="Unassembled WGS sequence"/>
</dbReference>
<keyword evidence="5" id="KW-0067">ATP-binding</keyword>
<evidence type="ECO:0000313" key="7">
    <source>
        <dbReference type="EMBL" id="GMI26383.1"/>
    </source>
</evidence>
<evidence type="ECO:0000256" key="1">
    <source>
        <dbReference type="ARBA" id="ARBA00022527"/>
    </source>
</evidence>
<evidence type="ECO:0000256" key="3">
    <source>
        <dbReference type="ARBA" id="ARBA00022741"/>
    </source>
</evidence>
<evidence type="ECO:0000259" key="6">
    <source>
        <dbReference type="PROSITE" id="PS50011"/>
    </source>
</evidence>
<reference evidence="7 8" key="1">
    <citation type="journal article" date="2023" name="Commun. Biol.">
        <title>Genome analysis of Parmales, the sister group of diatoms, reveals the evolutionary specialization of diatoms from phago-mixotrophs to photoautotrophs.</title>
        <authorList>
            <person name="Ban H."/>
            <person name="Sato S."/>
            <person name="Yoshikawa S."/>
            <person name="Yamada K."/>
            <person name="Nakamura Y."/>
            <person name="Ichinomiya M."/>
            <person name="Sato N."/>
            <person name="Blanc-Mathieu R."/>
            <person name="Endo H."/>
            <person name="Kuwata A."/>
            <person name="Ogata H."/>
        </authorList>
    </citation>
    <scope>NUCLEOTIDE SEQUENCE [LARGE SCALE GENOMIC DNA]</scope>
</reference>
<dbReference type="Gene3D" id="1.10.510.10">
    <property type="entry name" value="Transferase(Phosphotransferase) domain 1"/>
    <property type="match status" value="1"/>
</dbReference>
<dbReference type="InterPro" id="IPR000719">
    <property type="entry name" value="Prot_kinase_dom"/>
</dbReference>
<evidence type="ECO:0000256" key="5">
    <source>
        <dbReference type="ARBA" id="ARBA00022840"/>
    </source>
</evidence>
<dbReference type="EMBL" id="BRYB01000254">
    <property type="protein sequence ID" value="GMI26383.1"/>
    <property type="molecule type" value="Genomic_DNA"/>
</dbReference>
<proteinExistence type="predicted"/>
<keyword evidence="2" id="KW-0808">Transferase</keyword>
<comment type="caution">
    <text evidence="7">The sequence shown here is derived from an EMBL/GenBank/DDBJ whole genome shotgun (WGS) entry which is preliminary data.</text>
</comment>
<dbReference type="SMART" id="SM00220">
    <property type="entry name" value="S_TKc"/>
    <property type="match status" value="1"/>
</dbReference>
<dbReference type="SUPFAM" id="SSF56112">
    <property type="entry name" value="Protein kinase-like (PK-like)"/>
    <property type="match status" value="1"/>
</dbReference>
<dbReference type="InterPro" id="IPR050205">
    <property type="entry name" value="CDPK_Ser/Thr_kinases"/>
</dbReference>
<dbReference type="PANTHER" id="PTHR24349">
    <property type="entry name" value="SERINE/THREONINE-PROTEIN KINASE"/>
    <property type="match status" value="1"/>
</dbReference>
<dbReference type="Pfam" id="PF00069">
    <property type="entry name" value="Pkinase"/>
    <property type="match status" value="1"/>
</dbReference>
<sequence>MPLRVMETRSRVIVELDLVEGGDLYALISAGRKWGDKKQPGLVVAQILRGVEFCHKHNLIHGDIKPENVLLTRPPPSASPGAPLYTSPGCIYKLADFGLSQQLPEGSPSLLLPGPVGTPVYMAPEARRGELSLASDMWSVGVLIYVLLSGALPFEPTDEASADGFCANPKEWLRTVPGWKKLSRGWRRMILDCLKVDPEERLTVGAALQAECLPGREGGVGGDDA</sequence>
<protein>
    <recommendedName>
        <fullName evidence="6">Protein kinase domain-containing protein</fullName>
    </recommendedName>
</protein>
<name>A0ABQ6MHE9_9STRA</name>
<evidence type="ECO:0000256" key="4">
    <source>
        <dbReference type="ARBA" id="ARBA00022777"/>
    </source>
</evidence>
<dbReference type="PROSITE" id="PS50011">
    <property type="entry name" value="PROTEIN_KINASE_DOM"/>
    <property type="match status" value="1"/>
</dbReference>
<organism evidence="7 8">
    <name type="scientific">Tetraparma gracilis</name>
    <dbReference type="NCBI Taxonomy" id="2962635"/>
    <lineage>
        <taxon>Eukaryota</taxon>
        <taxon>Sar</taxon>
        <taxon>Stramenopiles</taxon>
        <taxon>Ochrophyta</taxon>
        <taxon>Bolidophyceae</taxon>
        <taxon>Parmales</taxon>
        <taxon>Triparmaceae</taxon>
        <taxon>Tetraparma</taxon>
    </lineage>
</organism>
<dbReference type="InterPro" id="IPR011009">
    <property type="entry name" value="Kinase-like_dom_sf"/>
</dbReference>
<keyword evidence="8" id="KW-1185">Reference proteome</keyword>
<accession>A0ABQ6MHE9</accession>
<evidence type="ECO:0000313" key="8">
    <source>
        <dbReference type="Proteomes" id="UP001165060"/>
    </source>
</evidence>
<keyword evidence="3" id="KW-0547">Nucleotide-binding</keyword>